<comment type="caution">
    <text evidence="11">The sequence shown here is derived from an EMBL/GenBank/DDBJ whole genome shotgun (WGS) entry which is preliminary data.</text>
</comment>
<evidence type="ECO:0000259" key="10">
    <source>
        <dbReference type="Pfam" id="PF04290"/>
    </source>
</evidence>
<dbReference type="Proteomes" id="UP000734271">
    <property type="component" value="Unassembled WGS sequence"/>
</dbReference>
<keyword evidence="5 9" id="KW-0812">Transmembrane</keyword>
<evidence type="ECO:0000256" key="2">
    <source>
        <dbReference type="ARBA" id="ARBA00022448"/>
    </source>
</evidence>
<dbReference type="PANTHER" id="PTHR35011">
    <property type="entry name" value="2,3-DIKETO-L-GULONATE TRAP TRANSPORTER SMALL PERMEASE PROTEIN YIAM"/>
    <property type="match status" value="1"/>
</dbReference>
<keyword evidence="7 9" id="KW-0472">Membrane</keyword>
<dbReference type="InterPro" id="IPR007387">
    <property type="entry name" value="TRAP_DctQ"/>
</dbReference>
<evidence type="ECO:0000256" key="9">
    <source>
        <dbReference type="SAM" id="Phobius"/>
    </source>
</evidence>
<accession>A0ABS7T086</accession>
<name>A0ABS7T086_9FIRM</name>
<keyword evidence="6 9" id="KW-1133">Transmembrane helix</keyword>
<evidence type="ECO:0000313" key="11">
    <source>
        <dbReference type="EMBL" id="MBZ2387194.1"/>
    </source>
</evidence>
<feature type="transmembrane region" description="Helical" evidence="9">
    <location>
        <begin position="125"/>
        <end position="145"/>
    </location>
</feature>
<reference evidence="11 12" key="1">
    <citation type="submission" date="2021-08" db="EMBL/GenBank/DDBJ databases">
        <title>FDA dAtabase for Regulatory Grade micrObial Sequences (FDA-ARGOS): Supporting development and validation of Infectious Disease Dx tests.</title>
        <authorList>
            <person name="Sproer C."/>
            <person name="Gronow S."/>
            <person name="Severitt S."/>
            <person name="Schroder I."/>
            <person name="Tallon L."/>
            <person name="Sadzewicz L."/>
            <person name="Zhao X."/>
            <person name="Boylan J."/>
            <person name="Ott S."/>
            <person name="Bowen H."/>
            <person name="Vavikolanu K."/>
            <person name="Hazen T."/>
            <person name="Aluvathingal J."/>
            <person name="Nadendla S."/>
            <person name="Lowell S."/>
            <person name="Myers T."/>
            <person name="Yan Y."/>
            <person name="Sichtig H."/>
        </authorList>
    </citation>
    <scope>NUCLEOTIDE SEQUENCE [LARGE SCALE GENOMIC DNA]</scope>
    <source>
        <strain evidence="11 12">FDAARGOS_1460</strain>
    </source>
</reference>
<organism evidence="11 12">
    <name type="scientific">Anaerococcus murdochii</name>
    <dbReference type="NCBI Taxonomy" id="411577"/>
    <lineage>
        <taxon>Bacteria</taxon>
        <taxon>Bacillati</taxon>
        <taxon>Bacillota</taxon>
        <taxon>Tissierellia</taxon>
        <taxon>Tissierellales</taxon>
        <taxon>Peptoniphilaceae</taxon>
        <taxon>Anaerococcus</taxon>
    </lineage>
</organism>
<dbReference type="Pfam" id="PF04290">
    <property type="entry name" value="DctQ"/>
    <property type="match status" value="1"/>
</dbReference>
<proteinExistence type="inferred from homology"/>
<dbReference type="RefSeq" id="WP_223420148.1">
    <property type="nucleotide sequence ID" value="NZ_JAIPME010000002.1"/>
</dbReference>
<evidence type="ECO:0000313" key="12">
    <source>
        <dbReference type="Proteomes" id="UP000734271"/>
    </source>
</evidence>
<gene>
    <name evidence="11" type="ORF">K8P03_07845</name>
</gene>
<evidence type="ECO:0000256" key="3">
    <source>
        <dbReference type="ARBA" id="ARBA00022475"/>
    </source>
</evidence>
<keyword evidence="12" id="KW-1185">Reference proteome</keyword>
<feature type="transmembrane region" description="Helical" evidence="9">
    <location>
        <begin position="12"/>
        <end position="29"/>
    </location>
</feature>
<comment type="similarity">
    <text evidence="8">Belongs to the TRAP transporter small permease family.</text>
</comment>
<feature type="transmembrane region" description="Helical" evidence="9">
    <location>
        <begin position="83"/>
        <end position="105"/>
    </location>
</feature>
<evidence type="ECO:0000256" key="4">
    <source>
        <dbReference type="ARBA" id="ARBA00022519"/>
    </source>
</evidence>
<comment type="subcellular location">
    <subcellularLocation>
        <location evidence="1">Cell inner membrane</location>
        <topology evidence="1">Multi-pass membrane protein</topology>
    </subcellularLocation>
</comment>
<keyword evidence="4" id="KW-0997">Cell inner membrane</keyword>
<evidence type="ECO:0000256" key="6">
    <source>
        <dbReference type="ARBA" id="ARBA00022989"/>
    </source>
</evidence>
<keyword evidence="2" id="KW-0813">Transport</keyword>
<keyword evidence="3" id="KW-1003">Cell membrane</keyword>
<sequence>MRKALENLMKFLTAGTLLVMLLFVVWQVFTRYVLSNPSTWSEELVSYLFAWSTLFGASLIVSERGHMNIPVLIDTKSVKTQKNASIFSEIMIFLFSLIVLTYGGIRITNLALNQLTSSLGVAIGIFYIPLPVAGIINMIFCILNIKDILDGKVEFFQAKSASEISERLANDASEVSKYENEDLDINMGGK</sequence>
<feature type="domain" description="Tripartite ATP-independent periplasmic transporters DctQ component" evidence="10">
    <location>
        <begin position="20"/>
        <end position="147"/>
    </location>
</feature>
<dbReference type="InterPro" id="IPR055348">
    <property type="entry name" value="DctQ"/>
</dbReference>
<dbReference type="PANTHER" id="PTHR35011:SF2">
    <property type="entry name" value="2,3-DIKETO-L-GULONATE TRAP TRANSPORTER SMALL PERMEASE PROTEIN YIAM"/>
    <property type="match status" value="1"/>
</dbReference>
<feature type="transmembrane region" description="Helical" evidence="9">
    <location>
        <begin position="44"/>
        <end position="62"/>
    </location>
</feature>
<evidence type="ECO:0000256" key="8">
    <source>
        <dbReference type="ARBA" id="ARBA00038436"/>
    </source>
</evidence>
<evidence type="ECO:0000256" key="7">
    <source>
        <dbReference type="ARBA" id="ARBA00023136"/>
    </source>
</evidence>
<evidence type="ECO:0000256" key="1">
    <source>
        <dbReference type="ARBA" id="ARBA00004429"/>
    </source>
</evidence>
<dbReference type="EMBL" id="JAIPME010000002">
    <property type="protein sequence ID" value="MBZ2387194.1"/>
    <property type="molecule type" value="Genomic_DNA"/>
</dbReference>
<evidence type="ECO:0000256" key="5">
    <source>
        <dbReference type="ARBA" id="ARBA00022692"/>
    </source>
</evidence>
<protein>
    <submittedName>
        <fullName evidence="11">TRAP transporter small permease</fullName>
    </submittedName>
</protein>